<organism evidence="1">
    <name type="scientific">hydrothermal vent metagenome</name>
    <dbReference type="NCBI Taxonomy" id="652676"/>
    <lineage>
        <taxon>unclassified sequences</taxon>
        <taxon>metagenomes</taxon>
        <taxon>ecological metagenomes</taxon>
    </lineage>
</organism>
<reference evidence="1" key="1">
    <citation type="submission" date="2018-06" db="EMBL/GenBank/DDBJ databases">
        <authorList>
            <person name="Zhirakovskaya E."/>
        </authorList>
    </citation>
    <scope>NUCLEOTIDE SEQUENCE</scope>
</reference>
<dbReference type="EMBL" id="UOEU01001024">
    <property type="protein sequence ID" value="VAW43103.1"/>
    <property type="molecule type" value="Genomic_DNA"/>
</dbReference>
<gene>
    <name evidence="1" type="ORF">MNBD_CHLOROFLEXI01-726</name>
</gene>
<sequence>MTIILTLTAASFVASVLVISTCALSSRLSRQEGIKEFY</sequence>
<feature type="non-terminal residue" evidence="1">
    <location>
        <position position="38"/>
    </location>
</feature>
<name>A0A3B0VSJ3_9ZZZZ</name>
<dbReference type="AlphaFoldDB" id="A0A3B0VSJ3"/>
<accession>A0A3B0VSJ3</accession>
<proteinExistence type="predicted"/>
<protein>
    <submittedName>
        <fullName evidence="1">Uncharacterized protein</fullName>
    </submittedName>
</protein>
<evidence type="ECO:0000313" key="1">
    <source>
        <dbReference type="EMBL" id="VAW43103.1"/>
    </source>
</evidence>